<dbReference type="PANTHER" id="PTHR33619:SF3">
    <property type="entry name" value="POLYSACCHARIDE EXPORT PROTEIN GFCE-RELATED"/>
    <property type="match status" value="1"/>
</dbReference>
<dbReference type="GO" id="GO:0015159">
    <property type="term" value="F:polysaccharide transmembrane transporter activity"/>
    <property type="evidence" value="ECO:0007669"/>
    <property type="project" value="InterPro"/>
</dbReference>
<dbReference type="PANTHER" id="PTHR33619">
    <property type="entry name" value="POLYSACCHARIDE EXPORT PROTEIN GFCE-RELATED"/>
    <property type="match status" value="1"/>
</dbReference>
<protein>
    <submittedName>
        <fullName evidence="5">Polysaccharide export protein EpsE</fullName>
    </submittedName>
</protein>
<sequence>MTLSPRFSFLRLPQLLLLALLVPCLLSSCATGRYYRQRTMFQLTKGADGVVDTARLRRAVNRTARNYLIKPNDYLNVQVYTNKGERLIDPNGELKFGTPSVGNPTGTTPRASSSSPASGGQRNVGQNAGASAAATEYLVQADGTVRLPLLDRVSVQGLSLIQADSVLQRRYNEYYKESFVKTSVSNNRVIVLGSPGGQVVTLTNDNMNLLEVLALAGGVDGVGGGGGTTGFTRFGGRVNNIRIIRGDLKNPQVQFVDLSTIEGMRRGNLQIEPNDIIYIQPVRRPFLEALTDATPVITLFFSVITTISLISLYR</sequence>
<feature type="compositionally biased region" description="Low complexity" evidence="2">
    <location>
        <begin position="104"/>
        <end position="120"/>
    </location>
</feature>
<organism evidence="5 6">
    <name type="scientific">Hymenobacter ginkgonis</name>
    <dbReference type="NCBI Taxonomy" id="2682976"/>
    <lineage>
        <taxon>Bacteria</taxon>
        <taxon>Pseudomonadati</taxon>
        <taxon>Bacteroidota</taxon>
        <taxon>Cytophagia</taxon>
        <taxon>Cytophagales</taxon>
        <taxon>Hymenobacteraceae</taxon>
        <taxon>Hymenobacter</taxon>
    </lineage>
</organism>
<gene>
    <name evidence="5" type="ORF">GO988_09950</name>
</gene>
<feature type="transmembrane region" description="Helical" evidence="3">
    <location>
        <begin position="293"/>
        <end position="313"/>
    </location>
</feature>
<dbReference type="RefSeq" id="WP_157564765.1">
    <property type="nucleotide sequence ID" value="NZ_WQKZ01000002.1"/>
</dbReference>
<evidence type="ECO:0000313" key="5">
    <source>
        <dbReference type="EMBL" id="MVN76645.1"/>
    </source>
</evidence>
<dbReference type="Gene3D" id="3.30.1950.10">
    <property type="entry name" value="wza like domain"/>
    <property type="match status" value="1"/>
</dbReference>
<evidence type="ECO:0000256" key="2">
    <source>
        <dbReference type="SAM" id="MobiDB-lite"/>
    </source>
</evidence>
<dbReference type="InterPro" id="IPR049712">
    <property type="entry name" value="Poly_export"/>
</dbReference>
<evidence type="ECO:0000313" key="6">
    <source>
        <dbReference type="Proteomes" id="UP000441336"/>
    </source>
</evidence>
<feature type="domain" description="Polysaccharide export protein N-terminal" evidence="4">
    <location>
        <begin position="131"/>
        <end position="184"/>
    </location>
</feature>
<dbReference type="Pfam" id="PF02563">
    <property type="entry name" value="Poly_export"/>
    <property type="match status" value="1"/>
</dbReference>
<keyword evidence="3" id="KW-0472">Membrane</keyword>
<evidence type="ECO:0000259" key="4">
    <source>
        <dbReference type="Pfam" id="PF02563"/>
    </source>
</evidence>
<dbReference type="Proteomes" id="UP000441336">
    <property type="component" value="Unassembled WGS sequence"/>
</dbReference>
<keyword evidence="6" id="KW-1185">Reference proteome</keyword>
<keyword evidence="1" id="KW-0732">Signal</keyword>
<reference evidence="5 6" key="1">
    <citation type="submission" date="2019-12" db="EMBL/GenBank/DDBJ databases">
        <title>Hymenobacter sp. HMF4947 Genome sequencing and assembly.</title>
        <authorList>
            <person name="Kang H."/>
            <person name="Cha I."/>
            <person name="Kim H."/>
            <person name="Joh K."/>
        </authorList>
    </citation>
    <scope>NUCLEOTIDE SEQUENCE [LARGE SCALE GENOMIC DNA]</scope>
    <source>
        <strain evidence="5 6">HMF4947</strain>
    </source>
</reference>
<dbReference type="PROSITE" id="PS51257">
    <property type="entry name" value="PROKAR_LIPOPROTEIN"/>
    <property type="match status" value="1"/>
</dbReference>
<proteinExistence type="predicted"/>
<accession>A0A7K1TE13</accession>
<dbReference type="AlphaFoldDB" id="A0A7K1TE13"/>
<feature type="region of interest" description="Disordered" evidence="2">
    <location>
        <begin position="91"/>
        <end position="126"/>
    </location>
</feature>
<keyword evidence="3" id="KW-0812">Transmembrane</keyword>
<dbReference type="InterPro" id="IPR003715">
    <property type="entry name" value="Poly_export_N"/>
</dbReference>
<evidence type="ECO:0000256" key="3">
    <source>
        <dbReference type="SAM" id="Phobius"/>
    </source>
</evidence>
<dbReference type="EMBL" id="WQKZ01000002">
    <property type="protein sequence ID" value="MVN76645.1"/>
    <property type="molecule type" value="Genomic_DNA"/>
</dbReference>
<comment type="caution">
    <text evidence="5">The sequence shown here is derived from an EMBL/GenBank/DDBJ whole genome shotgun (WGS) entry which is preliminary data.</text>
</comment>
<evidence type="ECO:0000256" key="1">
    <source>
        <dbReference type="ARBA" id="ARBA00022729"/>
    </source>
</evidence>
<name>A0A7K1TE13_9BACT</name>
<keyword evidence="3" id="KW-1133">Transmembrane helix</keyword>